<sequence>MHQFLSVQRIECRRKLEEEPSKKPWAELAKITLCDVILFNRREGEVSKMSLSAFTLRDTSSTHPDVELALSDLEKKLCKHFERIEIRGKRDRKVPILLTPDMLASMELLVKTRQICDVSDDDQFMFGRPQALTYFRGSDVIRWVARSCGANHPEALSSTKLRKHMATMSKVLNLKDNEMYDLADFLGHDIRVHRQYYRLPEGTLQLAKISKVLMALERGQLAEFKGRNLDEIDIDPEEKVVVDSETSDAEDEDAALSSSQSGIQQQEAVNVAYGKDTNAVPLSKALNPTCSSGAAQWLAVKTVVVLGSFQTWDQLTTYLFKEMGNLRQCKLKRWLHFYNCVTTETPRALIVLRCDAGYAIQFPAIEYGAASVYVVIVVKPEK</sequence>
<evidence type="ECO:0000313" key="3">
    <source>
        <dbReference type="Proteomes" id="UP001174136"/>
    </source>
</evidence>
<feature type="region of interest" description="Disordered" evidence="1">
    <location>
        <begin position="243"/>
        <end position="263"/>
    </location>
</feature>
<proteinExistence type="predicted"/>
<dbReference type="Proteomes" id="UP001174136">
    <property type="component" value="Unassembled WGS sequence"/>
</dbReference>
<name>A0AA47P101_MERPO</name>
<dbReference type="PANTHER" id="PTHR33480:SF5">
    <property type="entry name" value="SI:DKEY-51D8.9"/>
    <property type="match status" value="1"/>
</dbReference>
<accession>A0AA47P101</accession>
<dbReference type="AlphaFoldDB" id="A0AA47P101"/>
<feature type="compositionally biased region" description="Acidic residues" evidence="1">
    <location>
        <begin position="245"/>
        <end position="254"/>
    </location>
</feature>
<dbReference type="PANTHER" id="PTHR33480">
    <property type="entry name" value="SET DOMAIN-CONTAINING PROTEIN-RELATED"/>
    <property type="match status" value="1"/>
</dbReference>
<reference evidence="2" key="1">
    <citation type="journal article" date="2023" name="Front. Mar. Sci.">
        <title>A new Merluccius polli reference genome to investigate the effects of global change in West African waters.</title>
        <authorList>
            <person name="Mateo J.L."/>
            <person name="Blanco-Fernandez C."/>
            <person name="Garcia-Vazquez E."/>
            <person name="Machado-Schiaffino G."/>
        </authorList>
    </citation>
    <scope>NUCLEOTIDE SEQUENCE</scope>
    <source>
        <strain evidence="2">C29</strain>
        <tissue evidence="2">Fin</tissue>
    </source>
</reference>
<dbReference type="EMBL" id="JAOPHQ010003441">
    <property type="protein sequence ID" value="KAK0143047.1"/>
    <property type="molecule type" value="Genomic_DNA"/>
</dbReference>
<gene>
    <name evidence="2" type="ORF">N1851_018838</name>
</gene>
<evidence type="ECO:0000256" key="1">
    <source>
        <dbReference type="SAM" id="MobiDB-lite"/>
    </source>
</evidence>
<comment type="caution">
    <text evidence="2">The sequence shown here is derived from an EMBL/GenBank/DDBJ whole genome shotgun (WGS) entry which is preliminary data.</text>
</comment>
<protein>
    <submittedName>
        <fullName evidence="2">Uncharacterized protein</fullName>
    </submittedName>
</protein>
<evidence type="ECO:0000313" key="2">
    <source>
        <dbReference type="EMBL" id="KAK0143047.1"/>
    </source>
</evidence>
<keyword evidence="3" id="KW-1185">Reference proteome</keyword>
<organism evidence="2 3">
    <name type="scientific">Merluccius polli</name>
    <name type="common">Benguela hake</name>
    <name type="synonym">Merluccius cadenati</name>
    <dbReference type="NCBI Taxonomy" id="89951"/>
    <lineage>
        <taxon>Eukaryota</taxon>
        <taxon>Metazoa</taxon>
        <taxon>Chordata</taxon>
        <taxon>Craniata</taxon>
        <taxon>Vertebrata</taxon>
        <taxon>Euteleostomi</taxon>
        <taxon>Actinopterygii</taxon>
        <taxon>Neopterygii</taxon>
        <taxon>Teleostei</taxon>
        <taxon>Neoteleostei</taxon>
        <taxon>Acanthomorphata</taxon>
        <taxon>Zeiogadaria</taxon>
        <taxon>Gadariae</taxon>
        <taxon>Gadiformes</taxon>
        <taxon>Gadoidei</taxon>
        <taxon>Merlucciidae</taxon>
        <taxon>Merluccius</taxon>
    </lineage>
</organism>